<feature type="region of interest" description="Disordered" evidence="12">
    <location>
        <begin position="474"/>
        <end position="500"/>
    </location>
</feature>
<evidence type="ECO:0000256" key="6">
    <source>
        <dbReference type="ARBA" id="ARBA00022763"/>
    </source>
</evidence>
<dbReference type="GO" id="GO:0000785">
    <property type="term" value="C:chromatin"/>
    <property type="evidence" value="ECO:0007669"/>
    <property type="project" value="TreeGrafter"/>
</dbReference>
<organism evidence="13 14">
    <name type="scientific">Alligator mississippiensis</name>
    <name type="common">American alligator</name>
    <dbReference type="NCBI Taxonomy" id="8496"/>
    <lineage>
        <taxon>Eukaryota</taxon>
        <taxon>Metazoa</taxon>
        <taxon>Chordata</taxon>
        <taxon>Craniata</taxon>
        <taxon>Vertebrata</taxon>
        <taxon>Euteleostomi</taxon>
        <taxon>Archelosauria</taxon>
        <taxon>Archosauria</taxon>
        <taxon>Crocodylia</taxon>
        <taxon>Alligatoridae</taxon>
        <taxon>Alligatorinae</taxon>
        <taxon>Alligator</taxon>
    </lineage>
</organism>
<dbReference type="Gene3D" id="1.10.486.10">
    <property type="entry name" value="PCRA, domain 4"/>
    <property type="match status" value="1"/>
</dbReference>
<comment type="similarity">
    <text evidence="3">Belongs to the PARI family.</text>
</comment>
<keyword evidence="5" id="KW-0963">Cytoplasm</keyword>
<evidence type="ECO:0000256" key="1">
    <source>
        <dbReference type="ARBA" id="ARBA00004123"/>
    </source>
</evidence>
<proteinExistence type="inferred from homology"/>
<evidence type="ECO:0000256" key="3">
    <source>
        <dbReference type="ARBA" id="ARBA00009135"/>
    </source>
</evidence>
<dbReference type="PANTHER" id="PTHR32121">
    <property type="entry name" value="PCNA-INTERACTING PARTNER"/>
    <property type="match status" value="1"/>
</dbReference>
<evidence type="ECO:0000313" key="13">
    <source>
        <dbReference type="EMBL" id="KYO36465.1"/>
    </source>
</evidence>
<keyword evidence="9" id="KW-0539">Nucleus</keyword>
<gene>
    <name evidence="13" type="primary">PARPBP</name>
    <name evidence="13" type="ORF">Y1Q_0024203</name>
</gene>
<comment type="subcellular location">
    <subcellularLocation>
        <location evidence="2">Cytoplasm</location>
    </subcellularLocation>
    <subcellularLocation>
        <location evidence="1">Nucleus</location>
    </subcellularLocation>
</comment>
<dbReference type="GO" id="GO:0005634">
    <property type="term" value="C:nucleus"/>
    <property type="evidence" value="ECO:0007669"/>
    <property type="project" value="UniProtKB-SubCell"/>
</dbReference>
<dbReference type="PANTHER" id="PTHR32121:SF0">
    <property type="entry name" value="PCNA-INTERACTING PARTNER"/>
    <property type="match status" value="1"/>
</dbReference>
<evidence type="ECO:0000256" key="7">
    <source>
        <dbReference type="ARBA" id="ARBA00023125"/>
    </source>
</evidence>
<accession>A0A151NIY2</accession>
<evidence type="ECO:0000256" key="2">
    <source>
        <dbReference type="ARBA" id="ARBA00004496"/>
    </source>
</evidence>
<sequence length="610" mass="68627">MRAHILPPPDKASWGARGCRGTWKANMAAFQQKILNMVKSFRRQWHLFSDSERTTVCGADCMLMALQLSMAEVNKQNCGDFTVLLSDVLETWKYFLRDKLGLSCDDMEAPVHYADIRKAYDTFLKSSNLLDLIEICQKCHMLIPESEEIPPVQFLEFISGIPDLVEENSTVLCTSSTPVTRHSQDNMKVLLMVKKFFCAYLSLLVNSKNDLALAHVLNVPERGLGREAFTDLKHAAQERQMSIFLVATSFIRTIELGGKGYAPSLFDLLRTHVKGLSDFVNFIDKLEEIVGEVLDPRIAGGRILSTVKKHLIKGRNSRDPFCQAAEEVVHDLDLRIKNIINSQHEAMTASTTGISPARPKLHAINHGTAYCGRDTVKALLVLLDEEAINPPTKNKAELLYDDENVTSFGITSVLTLFRSPSQPRGSSPKPLRQRIKKLEEESKFKMKQPLIRSQFACTYKDDLTKKKSLHFFSSSESPTCIHPAQKQDPALPLKDEPFAGMNSDFERQAFGTKSENIHQNGSKSKKEDAKLSCQLRNKSTKRKQVDLNKEVICNNDNEPSQDTNIKRPKTSNNPQKKLDSKLDRAGKSNKTTAKTKLISGQAKLTHFFRS</sequence>
<dbReference type="GO" id="GO:2000042">
    <property type="term" value="P:negative regulation of double-strand break repair via homologous recombination"/>
    <property type="evidence" value="ECO:0007669"/>
    <property type="project" value="InterPro"/>
</dbReference>
<dbReference type="eggNOG" id="ENOG502QR2U">
    <property type="taxonomic scope" value="Eukaryota"/>
</dbReference>
<keyword evidence="14" id="KW-1185">Reference proteome</keyword>
<evidence type="ECO:0000256" key="4">
    <source>
        <dbReference type="ARBA" id="ARBA00014320"/>
    </source>
</evidence>
<protein>
    <recommendedName>
        <fullName evidence="4">PCNA-interacting partner</fullName>
    </recommendedName>
    <alternativeName>
        <fullName evidence="10">PARP-1 binding protein</fullName>
    </alternativeName>
    <alternativeName>
        <fullName evidence="11">PARP1-binding protein</fullName>
    </alternativeName>
</protein>
<dbReference type="SUPFAM" id="SSF52540">
    <property type="entry name" value="P-loop containing nucleoside triphosphate hydrolases"/>
    <property type="match status" value="1"/>
</dbReference>
<dbReference type="InterPro" id="IPR038932">
    <property type="entry name" value="PARPBP"/>
</dbReference>
<dbReference type="EMBL" id="AKHW03002956">
    <property type="protein sequence ID" value="KYO36465.1"/>
    <property type="molecule type" value="Genomic_DNA"/>
</dbReference>
<dbReference type="GO" id="GO:0006281">
    <property type="term" value="P:DNA repair"/>
    <property type="evidence" value="ECO:0007669"/>
    <property type="project" value="UniProtKB-KW"/>
</dbReference>
<name>A0A151NIY2_ALLMI</name>
<keyword evidence="8" id="KW-0234">DNA repair</keyword>
<evidence type="ECO:0000313" key="14">
    <source>
        <dbReference type="Proteomes" id="UP000050525"/>
    </source>
</evidence>
<reference evidence="13 14" key="1">
    <citation type="journal article" date="2012" name="Genome Biol.">
        <title>Sequencing three crocodilian genomes to illuminate the evolution of archosaurs and amniotes.</title>
        <authorList>
            <person name="St John J.A."/>
            <person name="Braun E.L."/>
            <person name="Isberg S.R."/>
            <person name="Miles L.G."/>
            <person name="Chong A.Y."/>
            <person name="Gongora J."/>
            <person name="Dalzell P."/>
            <person name="Moran C."/>
            <person name="Bed'hom B."/>
            <person name="Abzhanov A."/>
            <person name="Burgess S.C."/>
            <person name="Cooksey A.M."/>
            <person name="Castoe T.A."/>
            <person name="Crawford N.G."/>
            <person name="Densmore L.D."/>
            <person name="Drew J.C."/>
            <person name="Edwards S.V."/>
            <person name="Faircloth B.C."/>
            <person name="Fujita M.K."/>
            <person name="Greenwold M.J."/>
            <person name="Hoffmann F.G."/>
            <person name="Howard J.M."/>
            <person name="Iguchi T."/>
            <person name="Janes D.E."/>
            <person name="Khan S.Y."/>
            <person name="Kohno S."/>
            <person name="de Koning A.J."/>
            <person name="Lance S.L."/>
            <person name="McCarthy F.M."/>
            <person name="McCormack J.E."/>
            <person name="Merchant M.E."/>
            <person name="Peterson D.G."/>
            <person name="Pollock D.D."/>
            <person name="Pourmand N."/>
            <person name="Raney B.J."/>
            <person name="Roessler K.A."/>
            <person name="Sanford J.R."/>
            <person name="Sawyer R.H."/>
            <person name="Schmidt C.J."/>
            <person name="Triplett E.W."/>
            <person name="Tuberville T.D."/>
            <person name="Venegas-Anaya M."/>
            <person name="Howard J.T."/>
            <person name="Jarvis E.D."/>
            <person name="Guillette L.J.Jr."/>
            <person name="Glenn T.C."/>
            <person name="Green R.E."/>
            <person name="Ray D.A."/>
        </authorList>
    </citation>
    <scope>NUCLEOTIDE SEQUENCE [LARGE SCALE GENOMIC DNA]</scope>
    <source>
        <strain evidence="13">KSC_2009_1</strain>
    </source>
</reference>
<dbReference type="Proteomes" id="UP000050525">
    <property type="component" value="Unassembled WGS sequence"/>
</dbReference>
<dbReference type="STRING" id="8496.A0A151NIY2"/>
<feature type="region of interest" description="Disordered" evidence="12">
    <location>
        <begin position="553"/>
        <end position="593"/>
    </location>
</feature>
<dbReference type="GO" id="GO:0005737">
    <property type="term" value="C:cytoplasm"/>
    <property type="evidence" value="ECO:0007669"/>
    <property type="project" value="UniProtKB-SubCell"/>
</dbReference>
<evidence type="ECO:0000256" key="5">
    <source>
        <dbReference type="ARBA" id="ARBA00022490"/>
    </source>
</evidence>
<dbReference type="GO" id="GO:0003677">
    <property type="term" value="F:DNA binding"/>
    <property type="evidence" value="ECO:0007669"/>
    <property type="project" value="UniProtKB-KW"/>
</dbReference>
<keyword evidence="6" id="KW-0227">DNA damage</keyword>
<feature type="compositionally biased region" description="Basic and acidic residues" evidence="12">
    <location>
        <begin position="576"/>
        <end position="586"/>
    </location>
</feature>
<evidence type="ECO:0000256" key="11">
    <source>
        <dbReference type="ARBA" id="ARBA00032731"/>
    </source>
</evidence>
<dbReference type="FunFam" id="1.10.486.10:FF:000004">
    <property type="entry name" value="PCNA-interacting partner isoform X3"/>
    <property type="match status" value="1"/>
</dbReference>
<evidence type="ECO:0000256" key="8">
    <source>
        <dbReference type="ARBA" id="ARBA00023204"/>
    </source>
</evidence>
<dbReference type="InterPro" id="IPR027417">
    <property type="entry name" value="P-loop_NTPase"/>
</dbReference>
<dbReference type="AlphaFoldDB" id="A0A151NIY2"/>
<evidence type="ECO:0000256" key="12">
    <source>
        <dbReference type="SAM" id="MobiDB-lite"/>
    </source>
</evidence>
<keyword evidence="7" id="KW-0238">DNA-binding</keyword>
<evidence type="ECO:0000256" key="9">
    <source>
        <dbReference type="ARBA" id="ARBA00023242"/>
    </source>
</evidence>
<comment type="caution">
    <text evidence="13">The sequence shown here is derived from an EMBL/GenBank/DDBJ whole genome shotgun (WGS) entry which is preliminary data.</text>
</comment>
<evidence type="ECO:0000256" key="10">
    <source>
        <dbReference type="ARBA" id="ARBA00031632"/>
    </source>
</evidence>
<feature type="compositionally biased region" description="Polar residues" evidence="12">
    <location>
        <begin position="554"/>
        <end position="563"/>
    </location>
</feature>